<comment type="caution">
    <text evidence="2">The sequence shown here is derived from an EMBL/GenBank/DDBJ whole genome shotgun (WGS) entry which is preliminary data.</text>
</comment>
<dbReference type="SUPFAM" id="SSF47794">
    <property type="entry name" value="Rad51 N-terminal domain-like"/>
    <property type="match status" value="1"/>
</dbReference>
<gene>
    <name evidence="2" type="ORF">IQ241_05340</name>
</gene>
<evidence type="ECO:0000313" key="2">
    <source>
        <dbReference type="EMBL" id="MBE9076725.1"/>
    </source>
</evidence>
<protein>
    <submittedName>
        <fullName evidence="2">TM0106 family RecB-like putative nuclease</fullName>
    </submittedName>
</protein>
<dbReference type="SUPFAM" id="SSF53098">
    <property type="entry name" value="Ribonuclease H-like"/>
    <property type="match status" value="1"/>
</dbReference>
<dbReference type="InterPro" id="IPR010995">
    <property type="entry name" value="DNA_repair_Rad51/TF_NusA_a-hlx"/>
</dbReference>
<organism evidence="2 3">
    <name type="scientific">Vasconcelosia minhoensis LEGE 07310</name>
    <dbReference type="NCBI Taxonomy" id="915328"/>
    <lineage>
        <taxon>Bacteria</taxon>
        <taxon>Bacillati</taxon>
        <taxon>Cyanobacteriota</taxon>
        <taxon>Cyanophyceae</taxon>
        <taxon>Nodosilineales</taxon>
        <taxon>Cymatolegaceae</taxon>
        <taxon>Vasconcelosia</taxon>
        <taxon>Vasconcelosia minhoensis</taxon>
    </lineage>
</organism>
<dbReference type="InterPro" id="IPR019993">
    <property type="entry name" value="RecB_nuclease_TM0106_put"/>
</dbReference>
<dbReference type="Pfam" id="PF13482">
    <property type="entry name" value="RNase_H_2"/>
    <property type="match status" value="1"/>
</dbReference>
<dbReference type="InterPro" id="IPR012337">
    <property type="entry name" value="RNaseH-like_sf"/>
</dbReference>
<sequence>MVSSRPATSASTPAPPRLAINGVTAEVKAAIAPSLVWLSDEMLFRYQRCQRRPYLDQHGDRSRRDPPSDYLSKIKQDSIEHRRAVLAPYQPLERPIYPARDWQAGAAATQALMQQGANYIHRGVLMAPGPDGVRYVSQPDLLFKQPGQSWLGDWCYVPLSIKLGKKPKAEYQTVATFYAYLLAETQGLWPETSWLVLREGNAYAIDLQRQVPRLQAALDGCLATLQADQPPEIFIARSRCDLCEWFSHCYAQAQQQQHLSLLPGVTLSRYPHLQRAGITTVESLAQTPPTELMQLLTIEMPVAQKLAGQAQATLQESAIARPPRHPEHDFPLRPSDLPSASVELYFDIEAAPDKDLIYLHGVLVVDYAAQTETFHALVAEAPDAEQSAWLAFLNLVSQHPQAPIYHFCPYEAHTVKRLSHQYGSAGVDIESLLHRFVDIHQRITEAVSLPVESYALKPIARWLGFEWRDEDANGAQSICWYDDWLTTGDRAYLNTILRYNEDDCRATYRIKDWLVQFSMPFWENLARSE</sequence>
<dbReference type="AlphaFoldDB" id="A0A8J7AK66"/>
<reference evidence="2" key="1">
    <citation type="submission" date="2020-10" db="EMBL/GenBank/DDBJ databases">
        <authorList>
            <person name="Castelo-Branco R."/>
            <person name="Eusebio N."/>
            <person name="Adriana R."/>
            <person name="Vieira A."/>
            <person name="Brugerolle De Fraissinette N."/>
            <person name="Rezende De Castro R."/>
            <person name="Schneider M.P."/>
            <person name="Vasconcelos V."/>
            <person name="Leao P.N."/>
        </authorList>
    </citation>
    <scope>NUCLEOTIDE SEQUENCE</scope>
    <source>
        <strain evidence="2">LEGE 07310</strain>
    </source>
</reference>
<feature type="domain" description="YprB ribonuclease H-like" evidence="1">
    <location>
        <begin position="344"/>
        <end position="515"/>
    </location>
</feature>
<accession>A0A8J7AK66</accession>
<evidence type="ECO:0000313" key="3">
    <source>
        <dbReference type="Proteomes" id="UP000636505"/>
    </source>
</evidence>
<evidence type="ECO:0000259" key="1">
    <source>
        <dbReference type="Pfam" id="PF13482"/>
    </source>
</evidence>
<dbReference type="EMBL" id="JADEXG010000008">
    <property type="protein sequence ID" value="MBE9076725.1"/>
    <property type="molecule type" value="Genomic_DNA"/>
</dbReference>
<dbReference type="Proteomes" id="UP000636505">
    <property type="component" value="Unassembled WGS sequence"/>
</dbReference>
<dbReference type="Gene3D" id="1.10.150.20">
    <property type="entry name" value="5' to 3' exonuclease, C-terminal subdomain"/>
    <property type="match status" value="1"/>
</dbReference>
<keyword evidence="3" id="KW-1185">Reference proteome</keyword>
<dbReference type="NCBIfam" id="TIGR03491">
    <property type="entry name" value="TM0106 family RecB-like putative nuclease"/>
    <property type="match status" value="1"/>
</dbReference>
<dbReference type="GO" id="GO:0000166">
    <property type="term" value="F:nucleotide binding"/>
    <property type="evidence" value="ECO:0007669"/>
    <property type="project" value="InterPro"/>
</dbReference>
<dbReference type="InterPro" id="IPR038720">
    <property type="entry name" value="YprB_RNase_H-like_dom"/>
</dbReference>
<proteinExistence type="predicted"/>
<name>A0A8J7AK66_9CYAN</name>
<dbReference type="RefSeq" id="WP_193905380.1">
    <property type="nucleotide sequence ID" value="NZ_JADEXG010000008.1"/>
</dbReference>